<dbReference type="SUPFAM" id="SSF51726">
    <property type="entry name" value="UROD/MetE-like"/>
    <property type="match status" value="1"/>
</dbReference>
<dbReference type="EMBL" id="JACRST010000013">
    <property type="protein sequence ID" value="MBC8547057.1"/>
    <property type="molecule type" value="Genomic_DNA"/>
</dbReference>
<evidence type="ECO:0000259" key="1">
    <source>
        <dbReference type="Pfam" id="PF01208"/>
    </source>
</evidence>
<organism evidence="2 3">
    <name type="scientific">Ligaoa zhengdingensis</name>
    <dbReference type="NCBI Taxonomy" id="2763658"/>
    <lineage>
        <taxon>Bacteria</taxon>
        <taxon>Bacillati</taxon>
        <taxon>Bacillota</taxon>
        <taxon>Clostridia</taxon>
        <taxon>Eubacteriales</taxon>
        <taxon>Oscillospiraceae</taxon>
        <taxon>Ligaoa</taxon>
    </lineage>
</organism>
<dbReference type="Gene3D" id="3.20.20.210">
    <property type="match status" value="1"/>
</dbReference>
<evidence type="ECO:0000313" key="2">
    <source>
        <dbReference type="EMBL" id="MBC8547057.1"/>
    </source>
</evidence>
<dbReference type="Pfam" id="PF01208">
    <property type="entry name" value="URO-D"/>
    <property type="match status" value="1"/>
</dbReference>
<keyword evidence="3" id="KW-1185">Reference proteome</keyword>
<dbReference type="PANTHER" id="PTHR47099">
    <property type="entry name" value="METHYLCOBAMIDE:COM METHYLTRANSFERASE MTBA"/>
    <property type="match status" value="1"/>
</dbReference>
<dbReference type="GO" id="GO:0008168">
    <property type="term" value="F:methyltransferase activity"/>
    <property type="evidence" value="ECO:0007669"/>
    <property type="project" value="UniProtKB-KW"/>
</dbReference>
<dbReference type="GO" id="GO:0006779">
    <property type="term" value="P:porphyrin-containing compound biosynthetic process"/>
    <property type="evidence" value="ECO:0007669"/>
    <property type="project" value="InterPro"/>
</dbReference>
<dbReference type="Proteomes" id="UP000653127">
    <property type="component" value="Unassembled WGS sequence"/>
</dbReference>
<dbReference type="PANTHER" id="PTHR47099:SF1">
    <property type="entry name" value="METHYLCOBAMIDE:COM METHYLTRANSFERASE MTBA"/>
    <property type="match status" value="1"/>
</dbReference>
<comment type="caution">
    <text evidence="2">The sequence shown here is derived from an EMBL/GenBank/DDBJ whole genome shotgun (WGS) entry which is preliminary data.</text>
</comment>
<gene>
    <name evidence="2" type="ORF">H8711_08955</name>
</gene>
<dbReference type="GO" id="GO:0004853">
    <property type="term" value="F:uroporphyrinogen decarboxylase activity"/>
    <property type="evidence" value="ECO:0007669"/>
    <property type="project" value="InterPro"/>
</dbReference>
<dbReference type="GO" id="GO:0032259">
    <property type="term" value="P:methylation"/>
    <property type="evidence" value="ECO:0007669"/>
    <property type="project" value="UniProtKB-KW"/>
</dbReference>
<dbReference type="RefSeq" id="WP_249283132.1">
    <property type="nucleotide sequence ID" value="NZ_JACRST010000013.1"/>
</dbReference>
<keyword evidence="2" id="KW-0489">Methyltransferase</keyword>
<sequence>MTSRERVWAAIHHQQPDRVPLDLGATSQTGINASTLYRLRAALGLPEKPIEISEIFQMLGAVDEDLRQLVGADAVGINGPGDMFGGRNTACNKPFVMSDGTPTLVGDSIELEQLDDGSVVAYPQGDRSVPPSGKMPAGGSFFDNIDRSGEFDEDDLTPEEDFSEAFSVMDDDTARYIEKQAEHYYQNTDYALVGNLGGFGIGDSAMVPGPHEKHPKGIRRFDDWLMAHMLYPEYIQAVFEMQTQVMLKNLEIYKQAVGDKIQIVWISGTDFGTQNGGFFSPDIFRELYKPYYKRVNDWVHENTEWKTFYHSCGSIVSFLDDFVEMGVDILNPVQLSANGMDGHMLKEKYGDKLVFWGGGVDTQKTLPYGTPEEVRQQVLERLEIFSPGGGYVFNTIHNIVAKTPVENLIAMFQAVQEFNGRA</sequence>
<name>A0A926E0S9_9FIRM</name>
<protein>
    <submittedName>
        <fullName evidence="2">Methyltransferase</fullName>
    </submittedName>
</protein>
<proteinExistence type="predicted"/>
<feature type="domain" description="Uroporphyrinogen decarboxylase (URO-D)" evidence="1">
    <location>
        <begin position="219"/>
        <end position="417"/>
    </location>
</feature>
<keyword evidence="2" id="KW-0808">Transferase</keyword>
<dbReference type="InterPro" id="IPR038071">
    <property type="entry name" value="UROD/MetE-like_sf"/>
</dbReference>
<dbReference type="AlphaFoldDB" id="A0A926E0S9"/>
<evidence type="ECO:0000313" key="3">
    <source>
        <dbReference type="Proteomes" id="UP000653127"/>
    </source>
</evidence>
<dbReference type="InterPro" id="IPR052024">
    <property type="entry name" value="Methanogen_methyltrans"/>
</dbReference>
<dbReference type="InterPro" id="IPR000257">
    <property type="entry name" value="Uroporphyrinogen_deCOase"/>
</dbReference>
<reference evidence="2" key="1">
    <citation type="submission" date="2020-08" db="EMBL/GenBank/DDBJ databases">
        <title>Genome public.</title>
        <authorList>
            <person name="Liu C."/>
            <person name="Sun Q."/>
        </authorList>
    </citation>
    <scope>NUCLEOTIDE SEQUENCE</scope>
    <source>
        <strain evidence="2">NSJ-31</strain>
    </source>
</reference>
<accession>A0A926E0S9</accession>